<dbReference type="EMBL" id="CM007906">
    <property type="protein sequence ID" value="OTF85619.1"/>
    <property type="molecule type" value="Genomic_DNA"/>
</dbReference>
<sequence length="99" mass="11349">MPTSSSSSPNPSSPIKSITHYIASLLCSWREPMSHHCLLLPGFDEGVGMWTEVRRYSRCFQDFKPRIKSSLQGPYRLILCTDLPVWKTMVCSRWIGSRD</sequence>
<reference evidence="2" key="1">
    <citation type="journal article" date="2017" name="Nature">
        <title>The sunflower genome provides insights into oil metabolism, flowering and Asterid evolution.</title>
        <authorList>
            <person name="Badouin H."/>
            <person name="Gouzy J."/>
            <person name="Grassa C.J."/>
            <person name="Murat F."/>
            <person name="Staton S.E."/>
            <person name="Cottret L."/>
            <person name="Lelandais-Briere C."/>
            <person name="Owens G.L."/>
            <person name="Carrere S."/>
            <person name="Mayjonade B."/>
            <person name="Legrand L."/>
            <person name="Gill N."/>
            <person name="Kane N.C."/>
            <person name="Bowers J.E."/>
            <person name="Hubner S."/>
            <person name="Bellec A."/>
            <person name="Berard A."/>
            <person name="Berges H."/>
            <person name="Blanchet N."/>
            <person name="Boniface M.C."/>
            <person name="Brunel D."/>
            <person name="Catrice O."/>
            <person name="Chaidir N."/>
            <person name="Claudel C."/>
            <person name="Donnadieu C."/>
            <person name="Faraut T."/>
            <person name="Fievet G."/>
            <person name="Helmstetter N."/>
            <person name="King M."/>
            <person name="Knapp S.J."/>
            <person name="Lai Z."/>
            <person name="Le Paslier M.C."/>
            <person name="Lippi Y."/>
            <person name="Lorenzon L."/>
            <person name="Mandel J.R."/>
            <person name="Marage G."/>
            <person name="Marchand G."/>
            <person name="Marquand E."/>
            <person name="Bret-Mestries E."/>
            <person name="Morien E."/>
            <person name="Nambeesan S."/>
            <person name="Nguyen T."/>
            <person name="Pegot-Espagnet P."/>
            <person name="Pouilly N."/>
            <person name="Raftis F."/>
            <person name="Sallet E."/>
            <person name="Schiex T."/>
            <person name="Thomas J."/>
            <person name="Vandecasteele C."/>
            <person name="Vares D."/>
            <person name="Vear F."/>
            <person name="Vautrin S."/>
            <person name="Crespi M."/>
            <person name="Mangin B."/>
            <person name="Burke J.M."/>
            <person name="Salse J."/>
            <person name="Munos S."/>
            <person name="Vincourt P."/>
            <person name="Rieseberg L.H."/>
            <person name="Langlade N.B."/>
        </authorList>
    </citation>
    <scope>NUCLEOTIDE SEQUENCE [LARGE SCALE GENOMIC DNA]</scope>
    <source>
        <strain evidence="2">cv. SF193</strain>
    </source>
</reference>
<evidence type="ECO:0000313" key="2">
    <source>
        <dbReference type="Proteomes" id="UP000215914"/>
    </source>
</evidence>
<keyword evidence="2" id="KW-1185">Reference proteome</keyword>
<name>A0A251RRY4_HELAN</name>
<organism evidence="1 2">
    <name type="scientific">Helianthus annuus</name>
    <name type="common">Common sunflower</name>
    <dbReference type="NCBI Taxonomy" id="4232"/>
    <lineage>
        <taxon>Eukaryota</taxon>
        <taxon>Viridiplantae</taxon>
        <taxon>Streptophyta</taxon>
        <taxon>Embryophyta</taxon>
        <taxon>Tracheophyta</taxon>
        <taxon>Spermatophyta</taxon>
        <taxon>Magnoliopsida</taxon>
        <taxon>eudicotyledons</taxon>
        <taxon>Gunneridae</taxon>
        <taxon>Pentapetalae</taxon>
        <taxon>asterids</taxon>
        <taxon>campanulids</taxon>
        <taxon>Asterales</taxon>
        <taxon>Asteraceae</taxon>
        <taxon>Asteroideae</taxon>
        <taxon>Heliantheae alliance</taxon>
        <taxon>Heliantheae</taxon>
        <taxon>Helianthus</taxon>
    </lineage>
</organism>
<protein>
    <submittedName>
        <fullName evidence="1">Uncharacterized protein</fullName>
    </submittedName>
</protein>
<evidence type="ECO:0000313" key="1">
    <source>
        <dbReference type="EMBL" id="OTF85619.1"/>
    </source>
</evidence>
<dbReference type="InParanoid" id="A0A251RRY4"/>
<dbReference type="AlphaFoldDB" id="A0A251RRY4"/>
<proteinExistence type="predicted"/>
<gene>
    <name evidence="1" type="ORF">HannXRQ_Chr17g0541851</name>
</gene>
<dbReference type="Proteomes" id="UP000215914">
    <property type="component" value="Chromosome 17"/>
</dbReference>
<accession>A0A251RRY4</accession>